<dbReference type="InterPro" id="IPR000835">
    <property type="entry name" value="HTH_MarR-typ"/>
</dbReference>
<organism evidence="2 3">
    <name type="scientific">Pseudazoarcus pumilus</name>
    <dbReference type="NCBI Taxonomy" id="2067960"/>
    <lineage>
        <taxon>Bacteria</taxon>
        <taxon>Pseudomonadati</taxon>
        <taxon>Pseudomonadota</taxon>
        <taxon>Betaproteobacteria</taxon>
        <taxon>Rhodocyclales</taxon>
        <taxon>Zoogloeaceae</taxon>
        <taxon>Pseudazoarcus</taxon>
    </lineage>
</organism>
<keyword evidence="3" id="KW-1185">Reference proteome</keyword>
<evidence type="ECO:0000259" key="1">
    <source>
        <dbReference type="PROSITE" id="PS50995"/>
    </source>
</evidence>
<proteinExistence type="predicted"/>
<dbReference type="EMBL" id="CP025682">
    <property type="protein sequence ID" value="AUN95010.1"/>
    <property type="molecule type" value="Genomic_DNA"/>
</dbReference>
<evidence type="ECO:0000313" key="2">
    <source>
        <dbReference type="EMBL" id="AUN95010.1"/>
    </source>
</evidence>
<dbReference type="InterPro" id="IPR039422">
    <property type="entry name" value="MarR/SlyA-like"/>
</dbReference>
<dbReference type="AlphaFoldDB" id="A0A2I6S6X0"/>
<dbReference type="OrthoDB" id="8594189at2"/>
<dbReference type="InterPro" id="IPR036388">
    <property type="entry name" value="WH-like_DNA-bd_sf"/>
</dbReference>
<dbReference type="KEGG" id="atw:C0099_08720"/>
<sequence length="149" mass="17176">MTNDTIPLAEIQALAEFRYQLRRYLRVSEVLVREYGITSLQYQMLLQLKGYPGRQWTNVGELAERLQSHHHGVVSLVSRCEKLGLVERRTGREDARNVEIHLTERGDTLVTRLARLHRDELLARRGVFSVPTEADLVTRKDAQDAADPR</sequence>
<dbReference type="GO" id="GO:0003700">
    <property type="term" value="F:DNA-binding transcription factor activity"/>
    <property type="evidence" value="ECO:0007669"/>
    <property type="project" value="InterPro"/>
</dbReference>
<gene>
    <name evidence="2" type="ORF">C0099_08720</name>
</gene>
<dbReference type="Pfam" id="PF12802">
    <property type="entry name" value="MarR_2"/>
    <property type="match status" value="1"/>
</dbReference>
<reference evidence="2 3" key="1">
    <citation type="submission" date="2018-01" db="EMBL/GenBank/DDBJ databases">
        <authorList>
            <person name="Fu G.-Y."/>
        </authorList>
    </citation>
    <scope>NUCLEOTIDE SEQUENCE [LARGE SCALE GENOMIC DNA]</scope>
    <source>
        <strain evidence="2 3">SY39</strain>
    </source>
</reference>
<accession>A0A2I6S6X0</accession>
<dbReference type="Gene3D" id="1.10.10.10">
    <property type="entry name" value="Winged helix-like DNA-binding domain superfamily/Winged helix DNA-binding domain"/>
    <property type="match status" value="1"/>
</dbReference>
<dbReference type="InterPro" id="IPR036390">
    <property type="entry name" value="WH_DNA-bd_sf"/>
</dbReference>
<protein>
    <submittedName>
        <fullName evidence="2">MarR family transcriptional regulator</fullName>
    </submittedName>
</protein>
<dbReference type="RefSeq" id="WP_102247076.1">
    <property type="nucleotide sequence ID" value="NZ_CP025682.1"/>
</dbReference>
<name>A0A2I6S6X0_9RHOO</name>
<evidence type="ECO:0000313" key="3">
    <source>
        <dbReference type="Proteomes" id="UP000242205"/>
    </source>
</evidence>
<dbReference type="SMART" id="SM00347">
    <property type="entry name" value="HTH_MARR"/>
    <property type="match status" value="1"/>
</dbReference>
<dbReference type="GO" id="GO:0006950">
    <property type="term" value="P:response to stress"/>
    <property type="evidence" value="ECO:0007669"/>
    <property type="project" value="TreeGrafter"/>
</dbReference>
<feature type="domain" description="HTH marR-type" evidence="1">
    <location>
        <begin position="7"/>
        <end position="149"/>
    </location>
</feature>
<dbReference type="Proteomes" id="UP000242205">
    <property type="component" value="Chromosome"/>
</dbReference>
<dbReference type="PANTHER" id="PTHR33164">
    <property type="entry name" value="TRANSCRIPTIONAL REGULATOR, MARR FAMILY"/>
    <property type="match status" value="1"/>
</dbReference>
<dbReference type="PANTHER" id="PTHR33164:SF43">
    <property type="entry name" value="HTH-TYPE TRANSCRIPTIONAL REPRESSOR YETL"/>
    <property type="match status" value="1"/>
</dbReference>
<dbReference type="PROSITE" id="PS50995">
    <property type="entry name" value="HTH_MARR_2"/>
    <property type="match status" value="1"/>
</dbReference>
<dbReference type="SUPFAM" id="SSF46785">
    <property type="entry name" value="Winged helix' DNA-binding domain"/>
    <property type="match status" value="1"/>
</dbReference>